<evidence type="ECO:0000313" key="8">
    <source>
        <dbReference type="Proteomes" id="UP000237438"/>
    </source>
</evidence>
<accession>A0A2S4Q0C7</accession>
<evidence type="ECO:0000256" key="5">
    <source>
        <dbReference type="ARBA" id="ARBA00042096"/>
    </source>
</evidence>
<feature type="compositionally biased region" description="Basic and acidic residues" evidence="6">
    <location>
        <begin position="162"/>
        <end position="171"/>
    </location>
</feature>
<protein>
    <recommendedName>
        <fullName evidence="4">DNA polymerase epsilon subunit D</fullName>
    </recommendedName>
    <alternativeName>
        <fullName evidence="5">DNA polymerase II subunit D</fullName>
    </alternativeName>
</protein>
<evidence type="ECO:0000256" key="4">
    <source>
        <dbReference type="ARBA" id="ARBA00039775"/>
    </source>
</evidence>
<feature type="compositionally biased region" description="Acidic residues" evidence="6">
    <location>
        <begin position="172"/>
        <end position="221"/>
    </location>
</feature>
<feature type="region of interest" description="Disordered" evidence="6">
    <location>
        <begin position="93"/>
        <end position="221"/>
    </location>
</feature>
<name>A0A2S4Q0C7_9PEZI</name>
<evidence type="ECO:0000313" key="7">
    <source>
        <dbReference type="EMBL" id="POS87743.1"/>
    </source>
</evidence>
<comment type="caution">
    <text evidence="7">The sequence shown here is derived from an EMBL/GenBank/DDBJ whole genome shotgun (WGS) entry which is preliminary data.</text>
</comment>
<feature type="compositionally biased region" description="Basic and acidic residues" evidence="6">
    <location>
        <begin position="120"/>
        <end position="143"/>
    </location>
</feature>
<dbReference type="OrthoDB" id="1707486at2759"/>
<gene>
    <name evidence="7" type="ORF">EPUL_001129</name>
</gene>
<keyword evidence="3" id="KW-0539">Nucleus</keyword>
<keyword evidence="8" id="KW-1185">Reference proteome</keyword>
<keyword evidence="2" id="KW-0235">DNA replication</keyword>
<dbReference type="SUPFAM" id="SSF47113">
    <property type="entry name" value="Histone-fold"/>
    <property type="match status" value="1"/>
</dbReference>
<evidence type="ECO:0000256" key="1">
    <source>
        <dbReference type="ARBA" id="ARBA00004123"/>
    </source>
</evidence>
<dbReference type="AlphaFoldDB" id="A0A2S4Q0C7"/>
<dbReference type="PANTHER" id="PTHR46172:SF1">
    <property type="entry name" value="DNA POLYMERASE EPSILON SUBUNIT 3"/>
    <property type="match status" value="1"/>
</dbReference>
<dbReference type="InterPro" id="IPR051377">
    <property type="entry name" value="DNA_Pol-Epsilon_Subunit"/>
</dbReference>
<dbReference type="GO" id="GO:0031490">
    <property type="term" value="F:chromatin DNA binding"/>
    <property type="evidence" value="ECO:0007669"/>
    <property type="project" value="TreeGrafter"/>
</dbReference>
<evidence type="ECO:0000256" key="3">
    <source>
        <dbReference type="ARBA" id="ARBA00023242"/>
    </source>
</evidence>
<comment type="subcellular location">
    <subcellularLocation>
        <location evidence="1">Nucleus</location>
    </subcellularLocation>
</comment>
<dbReference type="GO" id="GO:0046982">
    <property type="term" value="F:protein heterodimerization activity"/>
    <property type="evidence" value="ECO:0007669"/>
    <property type="project" value="InterPro"/>
</dbReference>
<dbReference type="GO" id="GO:0006974">
    <property type="term" value="P:DNA damage response"/>
    <property type="evidence" value="ECO:0007669"/>
    <property type="project" value="TreeGrafter"/>
</dbReference>
<feature type="non-terminal residue" evidence="7">
    <location>
        <position position="221"/>
    </location>
</feature>
<dbReference type="Proteomes" id="UP000237438">
    <property type="component" value="Unassembled WGS sequence"/>
</dbReference>
<dbReference type="PANTHER" id="PTHR46172">
    <property type="entry name" value="DNA POLYMERASE EPSILON SUBUNIT 3"/>
    <property type="match status" value="1"/>
</dbReference>
<dbReference type="GO" id="GO:0008622">
    <property type="term" value="C:epsilon DNA polymerase complex"/>
    <property type="evidence" value="ECO:0007669"/>
    <property type="project" value="TreeGrafter"/>
</dbReference>
<evidence type="ECO:0000256" key="2">
    <source>
        <dbReference type="ARBA" id="ARBA00022705"/>
    </source>
</evidence>
<dbReference type="GO" id="GO:0006272">
    <property type="term" value="P:leading strand elongation"/>
    <property type="evidence" value="ECO:0007669"/>
    <property type="project" value="TreeGrafter"/>
</dbReference>
<feature type="compositionally biased region" description="Basic and acidic residues" evidence="6">
    <location>
        <begin position="93"/>
        <end position="105"/>
    </location>
</feature>
<organism evidence="7 8">
    <name type="scientific">Erysiphe pulchra</name>
    <dbReference type="NCBI Taxonomy" id="225359"/>
    <lineage>
        <taxon>Eukaryota</taxon>
        <taxon>Fungi</taxon>
        <taxon>Dikarya</taxon>
        <taxon>Ascomycota</taxon>
        <taxon>Pezizomycotina</taxon>
        <taxon>Leotiomycetes</taxon>
        <taxon>Erysiphales</taxon>
        <taxon>Erysiphaceae</taxon>
        <taxon>Erysiphe</taxon>
    </lineage>
</organism>
<evidence type="ECO:0000256" key="6">
    <source>
        <dbReference type="SAM" id="MobiDB-lite"/>
    </source>
</evidence>
<sequence>MGQDDDSPPIITDSAPRINIEDLSLPKSIITRLAKAALPANTQIQSNAIANEIAAASNRKTVNANDVFAALEDSEFASWRSRLEAELQKHTEIIEQRKEKVKSKDINGAPAAKKAKRVKVNLDDNINSHESDPVESEPNDKKLNGAKPSTNIEIDDSEKEDEEKRDGSEKGVEDEEDDNEEDEEEEEEAEDEEVLAIEEIEEEEEEEEANNFDEALDNGED</sequence>
<proteinExistence type="predicted"/>
<dbReference type="GO" id="GO:0031507">
    <property type="term" value="P:heterochromatin formation"/>
    <property type="evidence" value="ECO:0007669"/>
    <property type="project" value="TreeGrafter"/>
</dbReference>
<dbReference type="STRING" id="225359.A0A2S4Q0C7"/>
<dbReference type="GO" id="GO:0008623">
    <property type="term" value="C:CHRAC"/>
    <property type="evidence" value="ECO:0007669"/>
    <property type="project" value="TreeGrafter"/>
</dbReference>
<dbReference type="Gene3D" id="1.10.20.10">
    <property type="entry name" value="Histone, subunit A"/>
    <property type="match status" value="2"/>
</dbReference>
<dbReference type="EMBL" id="PEDP01000076">
    <property type="protein sequence ID" value="POS87743.1"/>
    <property type="molecule type" value="Genomic_DNA"/>
</dbReference>
<reference evidence="7 8" key="1">
    <citation type="submission" date="2017-10" db="EMBL/GenBank/DDBJ databases">
        <title>Development of genomic resources for the powdery mildew, Erysiphe pulchra.</title>
        <authorList>
            <person name="Wadl P.A."/>
            <person name="Mack B.M."/>
            <person name="Moore G."/>
            <person name="Beltz S.B."/>
        </authorList>
    </citation>
    <scope>NUCLEOTIDE SEQUENCE [LARGE SCALE GENOMIC DNA]</scope>
    <source>
        <strain evidence="7">Cflorida</strain>
    </source>
</reference>
<dbReference type="InterPro" id="IPR009072">
    <property type="entry name" value="Histone-fold"/>
</dbReference>